<accession>A0A1T5L6X9</accession>
<dbReference type="STRING" id="688867.SAMN05660236_2648"/>
<evidence type="ECO:0000313" key="3">
    <source>
        <dbReference type="Proteomes" id="UP000190961"/>
    </source>
</evidence>
<proteinExistence type="predicted"/>
<feature type="signal peptide" evidence="1">
    <location>
        <begin position="1"/>
        <end position="21"/>
    </location>
</feature>
<evidence type="ECO:0000256" key="1">
    <source>
        <dbReference type="SAM" id="SignalP"/>
    </source>
</evidence>
<dbReference type="Proteomes" id="UP000190961">
    <property type="component" value="Unassembled WGS sequence"/>
</dbReference>
<dbReference type="AlphaFoldDB" id="A0A1T5L6X9"/>
<gene>
    <name evidence="2" type="ORF">SAMN05660236_2648</name>
</gene>
<protein>
    <recommendedName>
        <fullName evidence="4">Cytochrome b562</fullName>
    </recommendedName>
</protein>
<keyword evidence="1" id="KW-0732">Signal</keyword>
<feature type="chain" id="PRO_5012662425" description="Cytochrome b562" evidence="1">
    <location>
        <begin position="22"/>
        <end position="138"/>
    </location>
</feature>
<organism evidence="2 3">
    <name type="scientific">Ohtaekwangia koreensis</name>
    <dbReference type="NCBI Taxonomy" id="688867"/>
    <lineage>
        <taxon>Bacteria</taxon>
        <taxon>Pseudomonadati</taxon>
        <taxon>Bacteroidota</taxon>
        <taxon>Cytophagia</taxon>
        <taxon>Cytophagales</taxon>
        <taxon>Fulvivirgaceae</taxon>
        <taxon>Ohtaekwangia</taxon>
    </lineage>
</organism>
<evidence type="ECO:0000313" key="2">
    <source>
        <dbReference type="EMBL" id="SKC71694.1"/>
    </source>
</evidence>
<sequence>MKALRTILVATAICIHSFAYSQVDMFQNKDSVEIAMEREVISKALMQLRDSLNQTIRALDEKRMIASPKAKHPMDKATRELLQHRDKMERNMDEVVQISKKGWDTNTMMRIKSSIEDARRDYKRIRLDIKPYLSTSKS</sequence>
<name>A0A1T5L6X9_9BACT</name>
<dbReference type="EMBL" id="FUZU01000002">
    <property type="protein sequence ID" value="SKC71694.1"/>
    <property type="molecule type" value="Genomic_DNA"/>
</dbReference>
<keyword evidence="3" id="KW-1185">Reference proteome</keyword>
<reference evidence="2 3" key="1">
    <citation type="submission" date="2017-02" db="EMBL/GenBank/DDBJ databases">
        <authorList>
            <person name="Peterson S.W."/>
        </authorList>
    </citation>
    <scope>NUCLEOTIDE SEQUENCE [LARGE SCALE GENOMIC DNA]</scope>
    <source>
        <strain evidence="2 3">DSM 25262</strain>
    </source>
</reference>
<dbReference type="RefSeq" id="WP_143785756.1">
    <property type="nucleotide sequence ID" value="NZ_FUZU01000002.1"/>
</dbReference>
<evidence type="ECO:0008006" key="4">
    <source>
        <dbReference type="Google" id="ProtNLM"/>
    </source>
</evidence>